<evidence type="ECO:0000313" key="1">
    <source>
        <dbReference type="EMBL" id="TFK35733.1"/>
    </source>
</evidence>
<sequence length="81" mass="9007">MGHWPRSSPGWRLAMALKVLVLLISALVLRVAMKTLVALASKVRALPHTLFALAYAPPTHLRSSCAFQCSCVRSWCSWRCL</sequence>
<name>A0A5C3LTL2_9AGAR</name>
<dbReference type="Proteomes" id="UP000308652">
    <property type="component" value="Unassembled WGS sequence"/>
</dbReference>
<dbReference type="AlphaFoldDB" id="A0A5C3LTL2"/>
<accession>A0A5C3LTL2</accession>
<proteinExistence type="predicted"/>
<reference evidence="1 2" key="1">
    <citation type="journal article" date="2019" name="Nat. Ecol. Evol.">
        <title>Megaphylogeny resolves global patterns of mushroom evolution.</title>
        <authorList>
            <person name="Varga T."/>
            <person name="Krizsan K."/>
            <person name="Foldi C."/>
            <person name="Dima B."/>
            <person name="Sanchez-Garcia M."/>
            <person name="Sanchez-Ramirez S."/>
            <person name="Szollosi G.J."/>
            <person name="Szarkandi J.G."/>
            <person name="Papp V."/>
            <person name="Albert L."/>
            <person name="Andreopoulos W."/>
            <person name="Angelini C."/>
            <person name="Antonin V."/>
            <person name="Barry K.W."/>
            <person name="Bougher N.L."/>
            <person name="Buchanan P."/>
            <person name="Buyck B."/>
            <person name="Bense V."/>
            <person name="Catcheside P."/>
            <person name="Chovatia M."/>
            <person name="Cooper J."/>
            <person name="Damon W."/>
            <person name="Desjardin D."/>
            <person name="Finy P."/>
            <person name="Geml J."/>
            <person name="Haridas S."/>
            <person name="Hughes K."/>
            <person name="Justo A."/>
            <person name="Karasinski D."/>
            <person name="Kautmanova I."/>
            <person name="Kiss B."/>
            <person name="Kocsube S."/>
            <person name="Kotiranta H."/>
            <person name="LaButti K.M."/>
            <person name="Lechner B.E."/>
            <person name="Liimatainen K."/>
            <person name="Lipzen A."/>
            <person name="Lukacs Z."/>
            <person name="Mihaltcheva S."/>
            <person name="Morgado L.N."/>
            <person name="Niskanen T."/>
            <person name="Noordeloos M.E."/>
            <person name="Ohm R.A."/>
            <person name="Ortiz-Santana B."/>
            <person name="Ovrebo C."/>
            <person name="Racz N."/>
            <person name="Riley R."/>
            <person name="Savchenko A."/>
            <person name="Shiryaev A."/>
            <person name="Soop K."/>
            <person name="Spirin V."/>
            <person name="Szebenyi C."/>
            <person name="Tomsovsky M."/>
            <person name="Tulloss R.E."/>
            <person name="Uehling J."/>
            <person name="Grigoriev I.V."/>
            <person name="Vagvolgyi C."/>
            <person name="Papp T."/>
            <person name="Martin F.M."/>
            <person name="Miettinen O."/>
            <person name="Hibbett D.S."/>
            <person name="Nagy L.G."/>
        </authorList>
    </citation>
    <scope>NUCLEOTIDE SEQUENCE [LARGE SCALE GENOMIC DNA]</scope>
    <source>
        <strain evidence="1 2">CBS 166.37</strain>
    </source>
</reference>
<evidence type="ECO:0000313" key="2">
    <source>
        <dbReference type="Proteomes" id="UP000308652"/>
    </source>
</evidence>
<organism evidence="1 2">
    <name type="scientific">Crucibulum laeve</name>
    <dbReference type="NCBI Taxonomy" id="68775"/>
    <lineage>
        <taxon>Eukaryota</taxon>
        <taxon>Fungi</taxon>
        <taxon>Dikarya</taxon>
        <taxon>Basidiomycota</taxon>
        <taxon>Agaricomycotina</taxon>
        <taxon>Agaricomycetes</taxon>
        <taxon>Agaricomycetidae</taxon>
        <taxon>Agaricales</taxon>
        <taxon>Agaricineae</taxon>
        <taxon>Nidulariaceae</taxon>
        <taxon>Crucibulum</taxon>
    </lineage>
</organism>
<dbReference type="EMBL" id="ML213619">
    <property type="protein sequence ID" value="TFK35733.1"/>
    <property type="molecule type" value="Genomic_DNA"/>
</dbReference>
<keyword evidence="2" id="KW-1185">Reference proteome</keyword>
<gene>
    <name evidence="1" type="ORF">BDQ12DRAFT_687857</name>
</gene>
<protein>
    <submittedName>
        <fullName evidence="1">Uncharacterized protein</fullName>
    </submittedName>
</protein>